<protein>
    <recommendedName>
        <fullName evidence="4 6">Signal peptidase I</fullName>
        <ecNumber evidence="3 6">3.4.21.89</ecNumber>
    </recommendedName>
</protein>
<keyword evidence="5 6" id="KW-0378">Hydrolase</keyword>
<comment type="subcellular location">
    <subcellularLocation>
        <location evidence="6">Membrane</location>
        <topology evidence="6">Single-pass type II membrane protein</topology>
    </subcellularLocation>
</comment>
<dbReference type="GO" id="GO:0006465">
    <property type="term" value="P:signal peptide processing"/>
    <property type="evidence" value="ECO:0007669"/>
    <property type="project" value="InterPro"/>
</dbReference>
<evidence type="ECO:0000259" key="7">
    <source>
        <dbReference type="Pfam" id="PF10502"/>
    </source>
</evidence>
<dbReference type="GO" id="GO:0004252">
    <property type="term" value="F:serine-type endopeptidase activity"/>
    <property type="evidence" value="ECO:0007669"/>
    <property type="project" value="InterPro"/>
</dbReference>
<comment type="catalytic activity">
    <reaction evidence="1 6">
        <text>Cleavage of hydrophobic, N-terminal signal or leader sequences from secreted and periplasmic proteins.</text>
        <dbReference type="EC" id="3.4.21.89"/>
    </reaction>
</comment>
<dbReference type="PATRIC" id="fig|42253.5.peg.3064"/>
<dbReference type="EMBL" id="CP011801">
    <property type="protein sequence ID" value="ALA59509.1"/>
    <property type="molecule type" value="Genomic_DNA"/>
</dbReference>
<dbReference type="SUPFAM" id="SSF51306">
    <property type="entry name" value="LexA/Signal peptidase"/>
    <property type="match status" value="1"/>
</dbReference>
<dbReference type="NCBIfam" id="TIGR02227">
    <property type="entry name" value="sigpep_I_bact"/>
    <property type="match status" value="1"/>
</dbReference>
<gene>
    <name evidence="8" type="ORF">NITMOv2_3110</name>
</gene>
<evidence type="ECO:0000313" key="9">
    <source>
        <dbReference type="Proteomes" id="UP000069205"/>
    </source>
</evidence>
<dbReference type="PANTHER" id="PTHR43390">
    <property type="entry name" value="SIGNAL PEPTIDASE I"/>
    <property type="match status" value="1"/>
</dbReference>
<keyword evidence="9" id="KW-1185">Reference proteome</keyword>
<dbReference type="OrthoDB" id="7475540at2"/>
<evidence type="ECO:0000256" key="4">
    <source>
        <dbReference type="ARBA" id="ARBA00019232"/>
    </source>
</evidence>
<dbReference type="InterPro" id="IPR019533">
    <property type="entry name" value="Peptidase_S26"/>
</dbReference>
<dbReference type="RefSeq" id="WP_053380504.1">
    <property type="nucleotide sequence ID" value="NZ_CP011801.1"/>
</dbReference>
<accession>A0A0K2GF85</accession>
<name>A0A0K2GF85_NITMO</name>
<evidence type="ECO:0000313" key="8">
    <source>
        <dbReference type="EMBL" id="ALA59509.1"/>
    </source>
</evidence>
<dbReference type="InterPro" id="IPR036286">
    <property type="entry name" value="LexA/Signal_pep-like_sf"/>
</dbReference>
<evidence type="ECO:0000256" key="3">
    <source>
        <dbReference type="ARBA" id="ARBA00013208"/>
    </source>
</evidence>
<dbReference type="Proteomes" id="UP000069205">
    <property type="component" value="Chromosome"/>
</dbReference>
<dbReference type="InterPro" id="IPR019757">
    <property type="entry name" value="Pept_S26A_signal_pept_1_Lys-AS"/>
</dbReference>
<evidence type="ECO:0000256" key="5">
    <source>
        <dbReference type="ARBA" id="ARBA00022801"/>
    </source>
</evidence>
<organism evidence="8 9">
    <name type="scientific">Nitrospira moscoviensis</name>
    <dbReference type="NCBI Taxonomy" id="42253"/>
    <lineage>
        <taxon>Bacteria</taxon>
        <taxon>Pseudomonadati</taxon>
        <taxon>Nitrospirota</taxon>
        <taxon>Nitrospiria</taxon>
        <taxon>Nitrospirales</taxon>
        <taxon>Nitrospiraceae</taxon>
        <taxon>Nitrospira</taxon>
    </lineage>
</organism>
<dbReference type="PANTHER" id="PTHR43390:SF1">
    <property type="entry name" value="CHLOROPLAST PROCESSING PEPTIDASE"/>
    <property type="match status" value="1"/>
</dbReference>
<evidence type="ECO:0000256" key="1">
    <source>
        <dbReference type="ARBA" id="ARBA00000677"/>
    </source>
</evidence>
<comment type="similarity">
    <text evidence="2 6">Belongs to the peptidase S26 family.</text>
</comment>
<dbReference type="GO" id="GO:0009003">
    <property type="term" value="F:signal peptidase activity"/>
    <property type="evidence" value="ECO:0007669"/>
    <property type="project" value="UniProtKB-EC"/>
</dbReference>
<evidence type="ECO:0000256" key="6">
    <source>
        <dbReference type="RuleBase" id="RU362042"/>
    </source>
</evidence>
<reference evidence="8 9" key="1">
    <citation type="journal article" date="2015" name="Proc. Natl. Acad. Sci. U.S.A.">
        <title>Expanded metabolic versatility of ubiquitous nitrite-oxidizing bacteria from the genus Nitrospira.</title>
        <authorList>
            <person name="Koch H."/>
            <person name="Lucker S."/>
            <person name="Albertsen M."/>
            <person name="Kitzinger K."/>
            <person name="Herbold C."/>
            <person name="Spieck E."/>
            <person name="Nielsen P.H."/>
            <person name="Wagner M."/>
            <person name="Daims H."/>
        </authorList>
    </citation>
    <scope>NUCLEOTIDE SEQUENCE [LARGE SCALE GENOMIC DNA]</scope>
    <source>
        <strain evidence="8 9">NSP M-1</strain>
    </source>
</reference>
<dbReference type="Gene3D" id="2.10.109.10">
    <property type="entry name" value="Umud Fragment, subunit A"/>
    <property type="match status" value="1"/>
</dbReference>
<dbReference type="EC" id="3.4.21.89" evidence="3 6"/>
<dbReference type="PROSITE" id="PS00760">
    <property type="entry name" value="SPASE_I_2"/>
    <property type="match status" value="1"/>
</dbReference>
<dbReference type="InterPro" id="IPR000223">
    <property type="entry name" value="Pept_S26A_signal_pept_1"/>
</dbReference>
<dbReference type="AlphaFoldDB" id="A0A0K2GF85"/>
<proteinExistence type="inferred from homology"/>
<dbReference type="STRING" id="42253.NITMOv2_3110"/>
<keyword evidence="6 8" id="KW-0645">Protease</keyword>
<sequence length="181" mass="20469">MKRLLQRVNEWHDRHPKVALALLGIGVIWPVLALASPWYQLALRSDESLPDYRLFLIEKGREPQRGDLVAFVMAQASADRVQPAGPARPYTRVGLLWTKRLVGVPGDQVEVRGRQVLVNGTVVGEGLQRDRLGQPIRLAKLESPIPPGQYFMALPHPRSFDSRYYGYVRAEDLRGVVTPIW</sequence>
<evidence type="ECO:0000256" key="2">
    <source>
        <dbReference type="ARBA" id="ARBA00009370"/>
    </source>
</evidence>
<feature type="domain" description="Peptidase S26" evidence="7">
    <location>
        <begin position="29"/>
        <end position="181"/>
    </location>
</feature>
<dbReference type="Pfam" id="PF10502">
    <property type="entry name" value="Peptidase_S26"/>
    <property type="match status" value="1"/>
</dbReference>
<dbReference type="GO" id="GO:0016020">
    <property type="term" value="C:membrane"/>
    <property type="evidence" value="ECO:0007669"/>
    <property type="project" value="UniProtKB-SubCell"/>
</dbReference>
<dbReference type="KEGG" id="nmv:NITMOv2_3110"/>